<keyword evidence="3" id="KW-1185">Reference proteome</keyword>
<dbReference type="EMBL" id="ML741806">
    <property type="protein sequence ID" value="KAE8325620.1"/>
    <property type="molecule type" value="Genomic_DNA"/>
</dbReference>
<evidence type="ECO:0000313" key="2">
    <source>
        <dbReference type="EMBL" id="KAE8325620.1"/>
    </source>
</evidence>
<gene>
    <name evidence="2" type="ORF">BDV39DRAFT_206741</name>
</gene>
<protein>
    <submittedName>
        <fullName evidence="2">Uncharacterized protein</fullName>
    </submittedName>
</protein>
<dbReference type="AlphaFoldDB" id="A0A5N6X224"/>
<organism evidence="2 3">
    <name type="scientific">Aspergillus sergii</name>
    <dbReference type="NCBI Taxonomy" id="1034303"/>
    <lineage>
        <taxon>Eukaryota</taxon>
        <taxon>Fungi</taxon>
        <taxon>Dikarya</taxon>
        <taxon>Ascomycota</taxon>
        <taxon>Pezizomycotina</taxon>
        <taxon>Eurotiomycetes</taxon>
        <taxon>Eurotiomycetidae</taxon>
        <taxon>Eurotiales</taxon>
        <taxon>Aspergillaceae</taxon>
        <taxon>Aspergillus</taxon>
        <taxon>Aspergillus subgen. Circumdati</taxon>
    </lineage>
</organism>
<name>A0A5N6X224_9EURO</name>
<feature type="region of interest" description="Disordered" evidence="1">
    <location>
        <begin position="130"/>
        <end position="156"/>
    </location>
</feature>
<evidence type="ECO:0000256" key="1">
    <source>
        <dbReference type="SAM" id="MobiDB-lite"/>
    </source>
</evidence>
<evidence type="ECO:0000313" key="3">
    <source>
        <dbReference type="Proteomes" id="UP000325945"/>
    </source>
</evidence>
<proteinExistence type="predicted"/>
<dbReference type="Proteomes" id="UP000325945">
    <property type="component" value="Unassembled WGS sequence"/>
</dbReference>
<sequence>MAMNITRVLPFNAKKKIGIKVIKVVKFVEKAIFVISSCPGRVSLDFLCVRRCSAQKRIASAAEDINFHSIWNSLERDDKADNAWTNEDWSKNEMLAHWRDGDITKSLHTVPQEKAPLVDIKDDPRDQVQSTAIESEMKYDDNEYDDEKEGNADKYEHGYVYGYQNEYGYEDENNSYSHDGYHRH</sequence>
<reference evidence="3" key="1">
    <citation type="submission" date="2019-04" db="EMBL/GenBank/DDBJ databases">
        <title>Friends and foes A comparative genomics studyof 23 Aspergillus species from section Flavi.</title>
        <authorList>
            <consortium name="DOE Joint Genome Institute"/>
            <person name="Kjaerbolling I."/>
            <person name="Vesth T."/>
            <person name="Frisvad J.C."/>
            <person name="Nybo J.L."/>
            <person name="Theobald S."/>
            <person name="Kildgaard S."/>
            <person name="Isbrandt T."/>
            <person name="Kuo A."/>
            <person name="Sato A."/>
            <person name="Lyhne E.K."/>
            <person name="Kogle M.E."/>
            <person name="Wiebenga A."/>
            <person name="Kun R.S."/>
            <person name="Lubbers R.J."/>
            <person name="Makela M.R."/>
            <person name="Barry K."/>
            <person name="Chovatia M."/>
            <person name="Clum A."/>
            <person name="Daum C."/>
            <person name="Haridas S."/>
            <person name="He G."/>
            <person name="LaButti K."/>
            <person name="Lipzen A."/>
            <person name="Mondo S."/>
            <person name="Riley R."/>
            <person name="Salamov A."/>
            <person name="Simmons B.A."/>
            <person name="Magnuson J.K."/>
            <person name="Henrissat B."/>
            <person name="Mortensen U.H."/>
            <person name="Larsen T.O."/>
            <person name="Devries R.P."/>
            <person name="Grigoriev I.V."/>
            <person name="Machida M."/>
            <person name="Baker S.E."/>
            <person name="Andersen M.R."/>
        </authorList>
    </citation>
    <scope>NUCLEOTIDE SEQUENCE [LARGE SCALE GENOMIC DNA]</scope>
    <source>
        <strain evidence="3">CBS 130017</strain>
    </source>
</reference>
<accession>A0A5N6X224</accession>